<dbReference type="Pfam" id="PF05135">
    <property type="entry name" value="Phage_connect_1"/>
    <property type="match status" value="1"/>
</dbReference>
<keyword evidence="2" id="KW-1185">Reference proteome</keyword>
<dbReference type="Gene3D" id="1.10.3230.30">
    <property type="entry name" value="Phage gp6-like head-tail connector protein"/>
    <property type="match status" value="1"/>
</dbReference>
<dbReference type="STRING" id="930146.SAMN05192533_102274"/>
<organism evidence="1 2">
    <name type="scientific">Mesobacillus persicus</name>
    <dbReference type="NCBI Taxonomy" id="930146"/>
    <lineage>
        <taxon>Bacteria</taxon>
        <taxon>Bacillati</taxon>
        <taxon>Bacillota</taxon>
        <taxon>Bacilli</taxon>
        <taxon>Bacillales</taxon>
        <taxon>Bacillaceae</taxon>
        <taxon>Mesobacillus</taxon>
    </lineage>
</organism>
<dbReference type="CDD" id="cd08054">
    <property type="entry name" value="gp6"/>
    <property type="match status" value="1"/>
</dbReference>
<dbReference type="EMBL" id="FOBW01000002">
    <property type="protein sequence ID" value="SEM34895.1"/>
    <property type="molecule type" value="Genomic_DNA"/>
</dbReference>
<reference evidence="2" key="1">
    <citation type="submission" date="2016-10" db="EMBL/GenBank/DDBJ databases">
        <authorList>
            <person name="Varghese N."/>
            <person name="Submissions S."/>
        </authorList>
    </citation>
    <scope>NUCLEOTIDE SEQUENCE [LARGE SCALE GENOMIC DNA]</scope>
    <source>
        <strain evidence="2">B48,IBRC-M 10115,DSM 25386,CECT 8001</strain>
    </source>
</reference>
<dbReference type="InterPro" id="IPR006450">
    <property type="entry name" value="Phage_HK97_gp6-like"/>
</dbReference>
<dbReference type="Proteomes" id="UP000198553">
    <property type="component" value="Unassembled WGS sequence"/>
</dbReference>
<dbReference type="InterPro" id="IPR021146">
    <property type="entry name" value="Phage_gp6-like_head-tail"/>
</dbReference>
<evidence type="ECO:0000313" key="2">
    <source>
        <dbReference type="Proteomes" id="UP000198553"/>
    </source>
</evidence>
<accession>A0A1H7XMJ0</accession>
<name>A0A1H7XMJ0_9BACI</name>
<proteinExistence type="predicted"/>
<gene>
    <name evidence="1" type="ORF">SAMN05192533_102274</name>
</gene>
<sequence>MVSLQDVKDFLRIDYPDDDSFLTSLLMASETYLVNATHSNVNKEDELFGIAQRFLIAHWHENRNTVLIGQTSKSLEFALESILTQLSYTSSDLS</sequence>
<dbReference type="OrthoDB" id="5654at2"/>
<evidence type="ECO:0000313" key="1">
    <source>
        <dbReference type="EMBL" id="SEM34895.1"/>
    </source>
</evidence>
<protein>
    <submittedName>
        <fullName evidence="1">Uncharacterized phage protein (Possible DNA packaging)</fullName>
    </submittedName>
</protein>
<dbReference type="RefSeq" id="WP_090741383.1">
    <property type="nucleotide sequence ID" value="NZ_FOBW01000002.1"/>
</dbReference>
<dbReference type="NCBIfam" id="TIGR01560">
    <property type="entry name" value="put_DNA_pack"/>
    <property type="match status" value="1"/>
</dbReference>
<dbReference type="AlphaFoldDB" id="A0A1H7XMJ0"/>